<keyword evidence="2" id="KW-1185">Reference proteome</keyword>
<dbReference type="EMBL" id="VSRR010034726">
    <property type="protein sequence ID" value="MPC72421.1"/>
    <property type="molecule type" value="Genomic_DNA"/>
</dbReference>
<evidence type="ECO:0000313" key="2">
    <source>
        <dbReference type="Proteomes" id="UP000324222"/>
    </source>
</evidence>
<proteinExistence type="predicted"/>
<dbReference type="Proteomes" id="UP000324222">
    <property type="component" value="Unassembled WGS sequence"/>
</dbReference>
<accession>A0A5B7HHX0</accession>
<protein>
    <submittedName>
        <fullName evidence="1">Uncharacterized protein</fullName>
    </submittedName>
</protein>
<reference evidence="1 2" key="1">
    <citation type="submission" date="2019-05" db="EMBL/GenBank/DDBJ databases">
        <title>Another draft genome of Portunus trituberculatus and its Hox gene families provides insights of decapod evolution.</title>
        <authorList>
            <person name="Jeong J.-H."/>
            <person name="Song I."/>
            <person name="Kim S."/>
            <person name="Choi T."/>
            <person name="Kim D."/>
            <person name="Ryu S."/>
            <person name="Kim W."/>
        </authorList>
    </citation>
    <scope>NUCLEOTIDE SEQUENCE [LARGE SCALE GENOMIC DNA]</scope>
    <source>
        <tissue evidence="1">Muscle</tissue>
    </source>
</reference>
<sequence length="64" mass="7769">MVWRGWLGMAGLVEMYGRQNTLEHFKTHITTSVNTQHHLEPPKHTWESYKHLCTLRNTWEDDYR</sequence>
<evidence type="ECO:0000313" key="1">
    <source>
        <dbReference type="EMBL" id="MPC72421.1"/>
    </source>
</evidence>
<organism evidence="1 2">
    <name type="scientific">Portunus trituberculatus</name>
    <name type="common">Swimming crab</name>
    <name type="synonym">Neptunus trituberculatus</name>
    <dbReference type="NCBI Taxonomy" id="210409"/>
    <lineage>
        <taxon>Eukaryota</taxon>
        <taxon>Metazoa</taxon>
        <taxon>Ecdysozoa</taxon>
        <taxon>Arthropoda</taxon>
        <taxon>Crustacea</taxon>
        <taxon>Multicrustacea</taxon>
        <taxon>Malacostraca</taxon>
        <taxon>Eumalacostraca</taxon>
        <taxon>Eucarida</taxon>
        <taxon>Decapoda</taxon>
        <taxon>Pleocyemata</taxon>
        <taxon>Brachyura</taxon>
        <taxon>Eubrachyura</taxon>
        <taxon>Portunoidea</taxon>
        <taxon>Portunidae</taxon>
        <taxon>Portuninae</taxon>
        <taxon>Portunus</taxon>
    </lineage>
</organism>
<gene>
    <name evidence="1" type="ORF">E2C01_066726</name>
</gene>
<dbReference type="AlphaFoldDB" id="A0A5B7HHX0"/>
<comment type="caution">
    <text evidence="1">The sequence shown here is derived from an EMBL/GenBank/DDBJ whole genome shotgun (WGS) entry which is preliminary data.</text>
</comment>
<name>A0A5B7HHX0_PORTR</name>